<feature type="signal peptide" evidence="1">
    <location>
        <begin position="1"/>
        <end position="26"/>
    </location>
</feature>
<accession>A0A0G3BLY8</accession>
<organism evidence="2 3">
    <name type="scientific">Caldimonas brevitalea</name>
    <dbReference type="NCBI Taxonomy" id="413882"/>
    <lineage>
        <taxon>Bacteria</taxon>
        <taxon>Pseudomonadati</taxon>
        <taxon>Pseudomonadota</taxon>
        <taxon>Betaproteobacteria</taxon>
        <taxon>Burkholderiales</taxon>
        <taxon>Sphaerotilaceae</taxon>
        <taxon>Caldimonas</taxon>
    </lineage>
</organism>
<keyword evidence="1" id="KW-0732">Signal</keyword>
<protein>
    <recommendedName>
        <fullName evidence="4">Lipoprotein</fullName>
    </recommendedName>
</protein>
<evidence type="ECO:0000256" key="1">
    <source>
        <dbReference type="SAM" id="SignalP"/>
    </source>
</evidence>
<feature type="chain" id="PRO_5002551633" description="Lipoprotein" evidence="1">
    <location>
        <begin position="27"/>
        <end position="240"/>
    </location>
</feature>
<evidence type="ECO:0008006" key="4">
    <source>
        <dbReference type="Google" id="ProtNLM"/>
    </source>
</evidence>
<reference evidence="2 3" key="1">
    <citation type="submission" date="2015-05" db="EMBL/GenBank/DDBJ databases">
        <authorList>
            <person name="Tang B."/>
            <person name="Yu Y."/>
        </authorList>
    </citation>
    <scope>NUCLEOTIDE SEQUENCE [LARGE SCALE GENOMIC DNA]</scope>
    <source>
        <strain evidence="2 3">DSM 7029</strain>
    </source>
</reference>
<evidence type="ECO:0000313" key="2">
    <source>
        <dbReference type="EMBL" id="AKJ28371.1"/>
    </source>
</evidence>
<name>A0A0G3BLY8_9BURK</name>
<dbReference type="OrthoDB" id="8913379at2"/>
<dbReference type="EMBL" id="CP011371">
    <property type="protein sequence ID" value="AKJ28371.1"/>
    <property type="molecule type" value="Genomic_DNA"/>
</dbReference>
<dbReference type="Proteomes" id="UP000035352">
    <property type="component" value="Chromosome"/>
</dbReference>
<dbReference type="AlphaFoldDB" id="A0A0G3BLY8"/>
<dbReference type="RefSeq" id="WP_047194239.1">
    <property type="nucleotide sequence ID" value="NZ_CP011371.1"/>
</dbReference>
<dbReference type="KEGG" id="pbh:AAW51_1680"/>
<evidence type="ECO:0000313" key="3">
    <source>
        <dbReference type="Proteomes" id="UP000035352"/>
    </source>
</evidence>
<dbReference type="NCBIfam" id="NF047650">
    <property type="entry name" value="lipo_NMCC_0638"/>
    <property type="match status" value="1"/>
</dbReference>
<gene>
    <name evidence="2" type="ORF">AAW51_1680</name>
</gene>
<proteinExistence type="predicted"/>
<dbReference type="STRING" id="413882.AAW51_1680"/>
<sequence>MTLALLARVGLAAVAALMSSVAQAQAAAPAPASAPAPAQPPLPQAQTGAVTSPKIEVVPLAPAAEVNSAAAQSIAKAFVQGCVLTEGELTGATDWALSAGYEPRDAGAPEAQTLLDGQAGSVFALPDPTFKLYLVVMSGGRCTVWAEGAVGPAVQQEFQKAMGELSAKGARVQKSGERTIERAGAWRQQLQLRYRRVGGSQDLGLNVVTTVDDRPGVQALHLARVSAAPTHEPDGQPAAR</sequence>
<keyword evidence="3" id="KW-1185">Reference proteome</keyword>